<dbReference type="GO" id="GO:0003824">
    <property type="term" value="F:catalytic activity"/>
    <property type="evidence" value="ECO:0007669"/>
    <property type="project" value="InterPro"/>
</dbReference>
<dbReference type="CDD" id="cd01335">
    <property type="entry name" value="Radical_SAM"/>
    <property type="match status" value="1"/>
</dbReference>
<evidence type="ECO:0000256" key="4">
    <source>
        <dbReference type="ARBA" id="ARBA00022723"/>
    </source>
</evidence>
<dbReference type="PANTHER" id="PTHR11228:SF7">
    <property type="entry name" value="PQQA PEPTIDE CYCLASE"/>
    <property type="match status" value="1"/>
</dbReference>
<evidence type="ECO:0000256" key="3">
    <source>
        <dbReference type="ARBA" id="ARBA00022691"/>
    </source>
</evidence>
<comment type="caution">
    <text evidence="9">The sequence shown here is derived from an EMBL/GenBank/DDBJ whole genome shotgun (WGS) entry which is preliminary data.</text>
</comment>
<evidence type="ECO:0000313" key="9">
    <source>
        <dbReference type="EMBL" id="TRW14829.1"/>
    </source>
</evidence>
<sequence>MTVRFAQIEPTTRCNFTCGFCAGRHMAQGDLAFETFAAFLSAHPALTHVELQGEGEPLLHPRIFDMIATCGERGIAVSMIVNGSLLSETRIARLVEGGVRTIHVSLETVDPARFAAIRGGLFDKVADGIQRLVDARNRLGAAYPAVGLAVTLLASTIADAPAIAQFYDDLGLDGGIVWQGLQAMPAYADHYDAGVAAEALTPALWQRHHGELVRTLGARGGRAPSFYHAMFAAGRPGGCAWLDGGAYLAIDGRVSGCCYMKAPADAFGRIGDDTVATIDAARDALAQALARGVVPPPCRGCAIAARAAASPSAAPPRPLPRSTSPGR</sequence>
<evidence type="ECO:0000256" key="2">
    <source>
        <dbReference type="ARBA" id="ARBA00022485"/>
    </source>
</evidence>
<dbReference type="CDD" id="cd21109">
    <property type="entry name" value="SPASM"/>
    <property type="match status" value="1"/>
</dbReference>
<protein>
    <submittedName>
        <fullName evidence="9">Radical SAM protein</fullName>
    </submittedName>
</protein>
<evidence type="ECO:0000259" key="8">
    <source>
        <dbReference type="PROSITE" id="PS51918"/>
    </source>
</evidence>
<gene>
    <name evidence="9" type="ORF">FMM06_14230</name>
</gene>
<evidence type="ECO:0000256" key="1">
    <source>
        <dbReference type="ARBA" id="ARBA00001966"/>
    </source>
</evidence>
<evidence type="ECO:0000256" key="7">
    <source>
        <dbReference type="SAM" id="MobiDB-lite"/>
    </source>
</evidence>
<dbReference type="SMART" id="SM00729">
    <property type="entry name" value="Elp3"/>
    <property type="match status" value="1"/>
</dbReference>
<feature type="region of interest" description="Disordered" evidence="7">
    <location>
        <begin position="306"/>
        <end position="327"/>
    </location>
</feature>
<dbReference type="GO" id="GO:0051536">
    <property type="term" value="F:iron-sulfur cluster binding"/>
    <property type="evidence" value="ECO:0007669"/>
    <property type="project" value="UniProtKB-KW"/>
</dbReference>
<dbReference type="Gene3D" id="3.20.20.70">
    <property type="entry name" value="Aldolase class I"/>
    <property type="match status" value="1"/>
</dbReference>
<organism evidence="9 10">
    <name type="scientific">Glacieibacterium frigidum</name>
    <dbReference type="NCBI Taxonomy" id="2593303"/>
    <lineage>
        <taxon>Bacteria</taxon>
        <taxon>Pseudomonadati</taxon>
        <taxon>Pseudomonadota</taxon>
        <taxon>Alphaproteobacteria</taxon>
        <taxon>Sphingomonadales</taxon>
        <taxon>Sphingosinicellaceae</taxon>
        <taxon>Glacieibacterium</taxon>
    </lineage>
</organism>
<feature type="domain" description="Radical SAM core" evidence="8">
    <location>
        <begin position="1"/>
        <end position="222"/>
    </location>
</feature>
<comment type="cofactor">
    <cofactor evidence="1">
        <name>[4Fe-4S] cluster</name>
        <dbReference type="ChEBI" id="CHEBI:49883"/>
    </cofactor>
</comment>
<dbReference type="EMBL" id="VJWA01000002">
    <property type="protein sequence ID" value="TRW14829.1"/>
    <property type="molecule type" value="Genomic_DNA"/>
</dbReference>
<dbReference type="Proteomes" id="UP000317894">
    <property type="component" value="Unassembled WGS sequence"/>
</dbReference>
<dbReference type="AlphaFoldDB" id="A0A552U9G4"/>
<accession>A0A552U9G4</accession>
<keyword evidence="3" id="KW-0949">S-adenosyl-L-methionine</keyword>
<dbReference type="SFLD" id="SFLDG01387">
    <property type="entry name" value="BtrN-like_SPASM_domain_contain"/>
    <property type="match status" value="1"/>
</dbReference>
<dbReference type="SFLD" id="SFLDS00029">
    <property type="entry name" value="Radical_SAM"/>
    <property type="match status" value="1"/>
</dbReference>
<name>A0A552U9G4_9SPHN</name>
<dbReference type="SUPFAM" id="SSF102114">
    <property type="entry name" value="Radical SAM enzymes"/>
    <property type="match status" value="1"/>
</dbReference>
<dbReference type="SFLD" id="SFLDG01067">
    <property type="entry name" value="SPASM/twitch_domain_containing"/>
    <property type="match status" value="1"/>
</dbReference>
<dbReference type="RefSeq" id="WP_144334999.1">
    <property type="nucleotide sequence ID" value="NZ_VJWA01000002.1"/>
</dbReference>
<dbReference type="InterPro" id="IPR007197">
    <property type="entry name" value="rSAM"/>
</dbReference>
<evidence type="ECO:0000256" key="5">
    <source>
        <dbReference type="ARBA" id="ARBA00023004"/>
    </source>
</evidence>
<keyword evidence="4" id="KW-0479">Metal-binding</keyword>
<dbReference type="OrthoDB" id="9810775at2"/>
<dbReference type="PROSITE" id="PS51918">
    <property type="entry name" value="RADICAL_SAM"/>
    <property type="match status" value="1"/>
</dbReference>
<proteinExistence type="predicted"/>
<keyword evidence="10" id="KW-1185">Reference proteome</keyword>
<dbReference type="InterPro" id="IPR058240">
    <property type="entry name" value="rSAM_sf"/>
</dbReference>
<dbReference type="InterPro" id="IPR050377">
    <property type="entry name" value="Radical_SAM_PqqE_MftC-like"/>
</dbReference>
<evidence type="ECO:0000256" key="6">
    <source>
        <dbReference type="ARBA" id="ARBA00023014"/>
    </source>
</evidence>
<dbReference type="InterPro" id="IPR013785">
    <property type="entry name" value="Aldolase_TIM"/>
</dbReference>
<dbReference type="InterPro" id="IPR034391">
    <property type="entry name" value="AdoMet-like_SPASM_containing"/>
</dbReference>
<keyword evidence="5" id="KW-0408">Iron</keyword>
<dbReference type="InterPro" id="IPR006638">
    <property type="entry name" value="Elp3/MiaA/NifB-like_rSAM"/>
</dbReference>
<evidence type="ECO:0000313" key="10">
    <source>
        <dbReference type="Proteomes" id="UP000317894"/>
    </source>
</evidence>
<dbReference type="Pfam" id="PF04055">
    <property type="entry name" value="Radical_SAM"/>
    <property type="match status" value="1"/>
</dbReference>
<reference evidence="9 10" key="1">
    <citation type="submission" date="2019-07" db="EMBL/GenBank/DDBJ databases">
        <title>Novel species isolated from glacier.</title>
        <authorList>
            <person name="Liu Q."/>
            <person name="Xin Y.-H."/>
        </authorList>
    </citation>
    <scope>NUCLEOTIDE SEQUENCE [LARGE SCALE GENOMIC DNA]</scope>
    <source>
        <strain evidence="9 10">LB1R16</strain>
    </source>
</reference>
<keyword evidence="2" id="KW-0004">4Fe-4S</keyword>
<dbReference type="PANTHER" id="PTHR11228">
    <property type="entry name" value="RADICAL SAM DOMAIN PROTEIN"/>
    <property type="match status" value="1"/>
</dbReference>
<keyword evidence="6" id="KW-0411">Iron-sulfur</keyword>
<dbReference type="GO" id="GO:0046872">
    <property type="term" value="F:metal ion binding"/>
    <property type="evidence" value="ECO:0007669"/>
    <property type="project" value="UniProtKB-KW"/>
</dbReference>